<name>A0A0D9XVF5_9ORYZ</name>
<feature type="chain" id="PRO_5002350481" description="VWFA domain-containing protein" evidence="1">
    <location>
        <begin position="28"/>
        <end position="535"/>
    </location>
</feature>
<evidence type="ECO:0000313" key="4">
    <source>
        <dbReference type="Proteomes" id="UP000032180"/>
    </source>
</evidence>
<evidence type="ECO:0000313" key="3">
    <source>
        <dbReference type="EnsemblPlants" id="LPERR11G19540.1"/>
    </source>
</evidence>
<keyword evidence="1" id="KW-0732">Signal</keyword>
<accession>A0A0D9XVF5</accession>
<dbReference type="EnsemblPlants" id="LPERR11G19540.1">
    <property type="protein sequence ID" value="LPERR11G19540.1"/>
    <property type="gene ID" value="LPERR11G19540"/>
</dbReference>
<dbReference type="InterPro" id="IPR051266">
    <property type="entry name" value="CLCR"/>
</dbReference>
<dbReference type="PANTHER" id="PTHR10579:SF102">
    <property type="entry name" value="EXPRESSED PROTEIN"/>
    <property type="match status" value="1"/>
</dbReference>
<dbReference type="eggNOG" id="ENOG502QTMS">
    <property type="taxonomic scope" value="Eukaryota"/>
</dbReference>
<evidence type="ECO:0000256" key="1">
    <source>
        <dbReference type="SAM" id="SignalP"/>
    </source>
</evidence>
<dbReference type="HOGENOM" id="CLU_006228_4_1_1"/>
<feature type="domain" description="VWFA" evidence="2">
    <location>
        <begin position="72"/>
        <end position="220"/>
    </location>
</feature>
<dbReference type="Gene3D" id="3.40.50.410">
    <property type="entry name" value="von Willebrand factor, type A domain"/>
    <property type="match status" value="1"/>
</dbReference>
<feature type="signal peptide" evidence="1">
    <location>
        <begin position="1"/>
        <end position="27"/>
    </location>
</feature>
<dbReference type="AlphaFoldDB" id="A0A0D9XVF5"/>
<proteinExistence type="predicted"/>
<organism evidence="3 4">
    <name type="scientific">Leersia perrieri</name>
    <dbReference type="NCBI Taxonomy" id="77586"/>
    <lineage>
        <taxon>Eukaryota</taxon>
        <taxon>Viridiplantae</taxon>
        <taxon>Streptophyta</taxon>
        <taxon>Embryophyta</taxon>
        <taxon>Tracheophyta</taxon>
        <taxon>Spermatophyta</taxon>
        <taxon>Magnoliopsida</taxon>
        <taxon>Liliopsida</taxon>
        <taxon>Poales</taxon>
        <taxon>Poaceae</taxon>
        <taxon>BOP clade</taxon>
        <taxon>Oryzoideae</taxon>
        <taxon>Oryzeae</taxon>
        <taxon>Oryzinae</taxon>
        <taxon>Leersia</taxon>
    </lineage>
</organism>
<dbReference type="Pfam" id="PF13768">
    <property type="entry name" value="VWA_3"/>
    <property type="match status" value="1"/>
</dbReference>
<dbReference type="PANTHER" id="PTHR10579">
    <property type="entry name" value="CALCIUM-ACTIVATED CHLORIDE CHANNEL REGULATOR"/>
    <property type="match status" value="1"/>
</dbReference>
<dbReference type="Proteomes" id="UP000032180">
    <property type="component" value="Chromosome 11"/>
</dbReference>
<sequence length="535" mass="58385">MRLQVTASLLACLLSVLLFTEVRTVAAATDMKVITTPMFNKIPRTQTSKHFQMLLRVEAPETTDLKRRFPIDLVTVVDIAGDNNLEPVKKAIKFAIRQLNNDDYLTIVATPNSQEVLNSTMLSLGGRRTAKKKVDQLKVRGGGQSSGLDEIFKMLEKQQPSTEGRAKFIVLVTDATTGSLTGTIPDTFNHPPVHAFGLGSTHDALPLRLIANQTHGTYSFLDDANAGDVSVALSLCLGGIKSVAAVDARVVLKPAPGTDVKVTKIMSGSYVNSIDSGSGEIAIGALYAGETKSFVVHLEIPPVKDPLSQDEIACSCDNQRLLIANLNYSGIDTPIQDVLIVQRPPVTVVSNLVPNSIVINQIFYFQWLEIVENEIVVVNEVDLGNILLTKWEEFYLQRQFWIGLEIGSLAGEVTSMARRRPVAANLFSWVSSYRTQRPTAMGSPAMVVGVFLTLEVRMTLHVAIMVSRGVMVAECDYTCVKPPPNLLSRGENGSLLYSEAYQGIFSLNDINDLMSKIYQGLVKASDLKQCPANSD</sequence>
<reference evidence="4" key="2">
    <citation type="submission" date="2013-12" db="EMBL/GenBank/DDBJ databases">
        <authorList>
            <person name="Yu Y."/>
            <person name="Lee S."/>
            <person name="de Baynast K."/>
            <person name="Wissotski M."/>
            <person name="Liu L."/>
            <person name="Talag J."/>
            <person name="Goicoechea J."/>
            <person name="Angelova A."/>
            <person name="Jetty R."/>
            <person name="Kudrna D."/>
            <person name="Golser W."/>
            <person name="Rivera L."/>
            <person name="Zhang J."/>
            <person name="Wing R."/>
        </authorList>
    </citation>
    <scope>NUCLEOTIDE SEQUENCE</scope>
</reference>
<keyword evidence="4" id="KW-1185">Reference proteome</keyword>
<dbReference type="SUPFAM" id="SSF53300">
    <property type="entry name" value="vWA-like"/>
    <property type="match status" value="1"/>
</dbReference>
<protein>
    <recommendedName>
        <fullName evidence="2">VWFA domain-containing protein</fullName>
    </recommendedName>
</protein>
<evidence type="ECO:0000259" key="2">
    <source>
        <dbReference type="Pfam" id="PF13768"/>
    </source>
</evidence>
<dbReference type="Gramene" id="LPERR11G19540.1">
    <property type="protein sequence ID" value="LPERR11G19540.1"/>
    <property type="gene ID" value="LPERR11G19540"/>
</dbReference>
<reference evidence="3" key="3">
    <citation type="submission" date="2015-04" db="UniProtKB">
        <authorList>
            <consortium name="EnsemblPlants"/>
        </authorList>
    </citation>
    <scope>IDENTIFICATION</scope>
</reference>
<reference evidence="3 4" key="1">
    <citation type="submission" date="2012-08" db="EMBL/GenBank/DDBJ databases">
        <title>Oryza genome evolution.</title>
        <authorList>
            <person name="Wing R.A."/>
        </authorList>
    </citation>
    <scope>NUCLEOTIDE SEQUENCE</scope>
</reference>
<dbReference type="InterPro" id="IPR002035">
    <property type="entry name" value="VWF_A"/>
</dbReference>
<dbReference type="STRING" id="77586.A0A0D9XVF5"/>
<dbReference type="InterPro" id="IPR036465">
    <property type="entry name" value="vWFA_dom_sf"/>
</dbReference>